<dbReference type="FunFam" id="3.30.230.10:FF:000001">
    <property type="entry name" value="30S ribosomal protein S9"/>
    <property type="match status" value="1"/>
</dbReference>
<dbReference type="Proteomes" id="UP000011174">
    <property type="component" value="Chromosome"/>
</dbReference>
<dbReference type="PATRIC" id="fig|1133592.3.peg.130"/>
<comment type="similarity">
    <text evidence="1 5 6">Belongs to the universal ribosomal protein uS9 family.</text>
</comment>
<dbReference type="GO" id="GO:0003723">
    <property type="term" value="F:RNA binding"/>
    <property type="evidence" value="ECO:0007669"/>
    <property type="project" value="TreeGrafter"/>
</dbReference>
<dbReference type="GO" id="GO:0015935">
    <property type="term" value="C:small ribosomal subunit"/>
    <property type="evidence" value="ECO:0007669"/>
    <property type="project" value="UniProtKB-ARBA"/>
</dbReference>
<dbReference type="InterPro" id="IPR020574">
    <property type="entry name" value="Ribosomal_uS9_CS"/>
</dbReference>
<gene>
    <name evidence="5 7" type="primary">rpsI</name>
    <name evidence="7" type="ORF">ASNER_143</name>
</gene>
<protein>
    <recommendedName>
        <fullName evidence="4 5">Small ribosomal subunit protein uS9</fullName>
    </recommendedName>
</protein>
<dbReference type="HAMAP" id="MF_00532_B">
    <property type="entry name" value="Ribosomal_uS9_B"/>
    <property type="match status" value="1"/>
</dbReference>
<dbReference type="InterPro" id="IPR014721">
    <property type="entry name" value="Ribsml_uS5_D2-typ_fold_subgr"/>
</dbReference>
<dbReference type="PANTHER" id="PTHR21569:SF1">
    <property type="entry name" value="SMALL RIBOSOMAL SUBUNIT PROTEIN US9M"/>
    <property type="match status" value="1"/>
</dbReference>
<evidence type="ECO:0000256" key="5">
    <source>
        <dbReference type="HAMAP-Rule" id="MF_00532"/>
    </source>
</evidence>
<keyword evidence="2 5" id="KW-0689">Ribosomal protein</keyword>
<dbReference type="NCBIfam" id="NF001099">
    <property type="entry name" value="PRK00132.1"/>
    <property type="match status" value="1"/>
</dbReference>
<sequence>MLLTKILHTIGKRKTAVARLYLSPGIGKVIINNINLYQYFNSYILKEKVLQPLFLTKKNGKFDLKIKIFGGGVNSQAEAIRLAISRALCEISPLSRSILKSKGLLSRDPRKVERKKFGRKKARKKFQFSKR</sequence>
<dbReference type="PROSITE" id="PS00360">
    <property type="entry name" value="RIBOSOMAL_S9"/>
    <property type="match status" value="1"/>
</dbReference>
<dbReference type="GO" id="GO:0006412">
    <property type="term" value="P:translation"/>
    <property type="evidence" value="ECO:0007669"/>
    <property type="project" value="UniProtKB-UniRule"/>
</dbReference>
<dbReference type="Pfam" id="PF00380">
    <property type="entry name" value="Ribosomal_S9"/>
    <property type="match status" value="1"/>
</dbReference>
<dbReference type="InterPro" id="IPR000754">
    <property type="entry name" value="Ribosomal_uS9"/>
</dbReference>
<reference evidence="7 8" key="1">
    <citation type="journal article" date="2013" name="Environ. Microbiol.">
        <title>The nutrient supplying capabilities of Uzinura, an endosymbiont of armoured scale insects.</title>
        <authorList>
            <person name="Sabree Z.L."/>
            <person name="Huang C.Y."/>
            <person name="Okusu A."/>
            <person name="Moran N.A."/>
            <person name="Normark B.B."/>
        </authorList>
    </citation>
    <scope>NUCLEOTIDE SEQUENCE [LARGE SCALE GENOMIC DNA]</scope>
    <source>
        <strain evidence="7 8">ASNER</strain>
    </source>
</reference>
<proteinExistence type="inferred from homology"/>
<dbReference type="AlphaFoldDB" id="L7VJN8"/>
<evidence type="ECO:0000256" key="6">
    <source>
        <dbReference type="RuleBase" id="RU003815"/>
    </source>
</evidence>
<evidence type="ECO:0000256" key="1">
    <source>
        <dbReference type="ARBA" id="ARBA00005251"/>
    </source>
</evidence>
<dbReference type="GO" id="GO:0005737">
    <property type="term" value="C:cytoplasm"/>
    <property type="evidence" value="ECO:0007669"/>
    <property type="project" value="UniProtKB-ARBA"/>
</dbReference>
<dbReference type="OrthoDB" id="9803965at2"/>
<evidence type="ECO:0000256" key="4">
    <source>
        <dbReference type="ARBA" id="ARBA00035259"/>
    </source>
</evidence>
<evidence type="ECO:0000313" key="8">
    <source>
        <dbReference type="Proteomes" id="UP000011174"/>
    </source>
</evidence>
<evidence type="ECO:0000256" key="2">
    <source>
        <dbReference type="ARBA" id="ARBA00022980"/>
    </source>
</evidence>
<dbReference type="SUPFAM" id="SSF54211">
    <property type="entry name" value="Ribosomal protein S5 domain 2-like"/>
    <property type="match status" value="1"/>
</dbReference>
<evidence type="ECO:0000313" key="7">
    <source>
        <dbReference type="EMBL" id="AGC66904.1"/>
    </source>
</evidence>
<dbReference type="STRING" id="1133592.ASNER_143"/>
<dbReference type="InterPro" id="IPR020568">
    <property type="entry name" value="Ribosomal_Su5_D2-typ_SF"/>
</dbReference>
<dbReference type="InterPro" id="IPR023035">
    <property type="entry name" value="Ribosomal_uS9_bac/plastid"/>
</dbReference>
<accession>L7VJN8</accession>
<dbReference type="KEGG" id="udi:ASNER_143"/>
<dbReference type="HOGENOM" id="CLU_046483_2_1_10"/>
<organism evidence="7 8">
    <name type="scientific">Candidatus Uzinura diaspidicola str. ASNER</name>
    <dbReference type="NCBI Taxonomy" id="1133592"/>
    <lineage>
        <taxon>Bacteria</taxon>
        <taxon>Pseudomonadati</taxon>
        <taxon>Bacteroidota</taxon>
        <taxon>Flavobacteriia</taxon>
        <taxon>Flavobacteriales</taxon>
        <taxon>Candidatus Uzinura</taxon>
    </lineage>
</organism>
<keyword evidence="8" id="KW-1185">Reference proteome</keyword>
<dbReference type="GO" id="GO:0003735">
    <property type="term" value="F:structural constituent of ribosome"/>
    <property type="evidence" value="ECO:0007669"/>
    <property type="project" value="InterPro"/>
</dbReference>
<dbReference type="Gene3D" id="3.30.230.10">
    <property type="match status" value="1"/>
</dbReference>
<dbReference type="PANTHER" id="PTHR21569">
    <property type="entry name" value="RIBOSOMAL PROTEIN S9"/>
    <property type="match status" value="1"/>
</dbReference>
<keyword evidence="3 5" id="KW-0687">Ribonucleoprotein</keyword>
<evidence type="ECO:0000256" key="3">
    <source>
        <dbReference type="ARBA" id="ARBA00023274"/>
    </source>
</evidence>
<dbReference type="EMBL" id="CP003263">
    <property type="protein sequence ID" value="AGC66904.1"/>
    <property type="molecule type" value="Genomic_DNA"/>
</dbReference>
<name>L7VJN8_9FLAO</name>